<organism evidence="1 2">
    <name type="scientific">Candidatus Bacteroides pullicola</name>
    <dbReference type="NCBI Taxonomy" id="2838475"/>
    <lineage>
        <taxon>Bacteria</taxon>
        <taxon>Pseudomonadati</taxon>
        <taxon>Bacteroidota</taxon>
        <taxon>Bacteroidia</taxon>
        <taxon>Bacteroidales</taxon>
        <taxon>Bacteroidaceae</taxon>
        <taxon>Bacteroides</taxon>
    </lineage>
</organism>
<accession>A0A9D1ZJU6</accession>
<evidence type="ECO:0000313" key="2">
    <source>
        <dbReference type="Proteomes" id="UP000886851"/>
    </source>
</evidence>
<dbReference type="EMBL" id="DXCV01000061">
    <property type="protein sequence ID" value="HIY88851.1"/>
    <property type="molecule type" value="Genomic_DNA"/>
</dbReference>
<protein>
    <submittedName>
        <fullName evidence="1">Uncharacterized protein</fullName>
    </submittedName>
</protein>
<evidence type="ECO:0000313" key="1">
    <source>
        <dbReference type="EMBL" id="HIY88851.1"/>
    </source>
</evidence>
<dbReference type="Proteomes" id="UP000886851">
    <property type="component" value="Unassembled WGS sequence"/>
</dbReference>
<name>A0A9D1ZJU6_9BACE</name>
<sequence length="88" mass="10813">MDTDKYIRRLCRNILSGRFDWRKYCTARSYFGRYICVQPLFCSYGQIGFSLYFPYSRVPMPDVEYDWELHKLTLDEEDWRTWLESGEE</sequence>
<comment type="caution">
    <text evidence="1">The sequence shown here is derived from an EMBL/GenBank/DDBJ whole genome shotgun (WGS) entry which is preliminary data.</text>
</comment>
<proteinExistence type="predicted"/>
<dbReference type="AlphaFoldDB" id="A0A9D1ZJU6"/>
<reference evidence="1" key="2">
    <citation type="submission" date="2021-04" db="EMBL/GenBank/DDBJ databases">
        <authorList>
            <person name="Gilroy R."/>
        </authorList>
    </citation>
    <scope>NUCLEOTIDE SEQUENCE</scope>
    <source>
        <strain evidence="1">Gambia2-208</strain>
    </source>
</reference>
<reference evidence="1" key="1">
    <citation type="journal article" date="2021" name="PeerJ">
        <title>Extensive microbial diversity within the chicken gut microbiome revealed by metagenomics and culture.</title>
        <authorList>
            <person name="Gilroy R."/>
            <person name="Ravi A."/>
            <person name="Getino M."/>
            <person name="Pursley I."/>
            <person name="Horton D.L."/>
            <person name="Alikhan N.F."/>
            <person name="Baker D."/>
            <person name="Gharbi K."/>
            <person name="Hall N."/>
            <person name="Watson M."/>
            <person name="Adriaenssens E.M."/>
            <person name="Foster-Nyarko E."/>
            <person name="Jarju S."/>
            <person name="Secka A."/>
            <person name="Antonio M."/>
            <person name="Oren A."/>
            <person name="Chaudhuri R.R."/>
            <person name="La Ragione R."/>
            <person name="Hildebrand F."/>
            <person name="Pallen M.J."/>
        </authorList>
    </citation>
    <scope>NUCLEOTIDE SEQUENCE</scope>
    <source>
        <strain evidence="1">Gambia2-208</strain>
    </source>
</reference>
<gene>
    <name evidence="1" type="ORF">H9824_09130</name>
</gene>